<organism evidence="10">
    <name type="scientific">Neodiprion lecontei</name>
    <name type="common">Redheaded pine sawfly</name>
    <dbReference type="NCBI Taxonomy" id="441921"/>
    <lineage>
        <taxon>Eukaryota</taxon>
        <taxon>Metazoa</taxon>
        <taxon>Ecdysozoa</taxon>
        <taxon>Arthropoda</taxon>
        <taxon>Hexapoda</taxon>
        <taxon>Insecta</taxon>
        <taxon>Pterygota</taxon>
        <taxon>Neoptera</taxon>
        <taxon>Endopterygota</taxon>
        <taxon>Hymenoptera</taxon>
        <taxon>Tenthredinoidea</taxon>
        <taxon>Diprionidae</taxon>
        <taxon>Diprioninae</taxon>
        <taxon>Neodiprion</taxon>
    </lineage>
</organism>
<keyword evidence="7" id="KW-0539">Nucleus</keyword>
<evidence type="ECO:0000259" key="8">
    <source>
        <dbReference type="Pfam" id="PF13359"/>
    </source>
</evidence>
<evidence type="ECO:0000256" key="2">
    <source>
        <dbReference type="ARBA" id="ARBA00004123"/>
    </source>
</evidence>
<dbReference type="Proteomes" id="UP000829291">
    <property type="component" value="Chromosome 5"/>
</dbReference>
<feature type="domain" description="DDE Tnp4" evidence="8">
    <location>
        <begin position="188"/>
        <end position="352"/>
    </location>
</feature>
<comment type="cofactor">
    <cofactor evidence="1">
        <name>a divalent metal cation</name>
        <dbReference type="ChEBI" id="CHEBI:60240"/>
    </cofactor>
</comment>
<keyword evidence="4" id="KW-0540">Nuclease</keyword>
<evidence type="ECO:0000313" key="9">
    <source>
        <dbReference type="Proteomes" id="UP000829291"/>
    </source>
</evidence>
<dbReference type="InterPro" id="IPR045249">
    <property type="entry name" value="HARBI1-like"/>
</dbReference>
<dbReference type="InterPro" id="IPR027806">
    <property type="entry name" value="HARBI1_dom"/>
</dbReference>
<keyword evidence="9" id="KW-1185">Reference proteome</keyword>
<dbReference type="OrthoDB" id="2668416at2759"/>
<dbReference type="InParanoid" id="A0A6J0BX88"/>
<evidence type="ECO:0000313" key="10">
    <source>
        <dbReference type="RefSeq" id="XP_015518837.2"/>
    </source>
</evidence>
<dbReference type="KEGG" id="nlo:107223616"/>
<protein>
    <submittedName>
        <fullName evidence="10">Protein ALP1-like</fullName>
    </submittedName>
</protein>
<evidence type="ECO:0000256" key="4">
    <source>
        <dbReference type="ARBA" id="ARBA00022722"/>
    </source>
</evidence>
<gene>
    <name evidence="10" type="primary">LOC107223616</name>
</gene>
<proteinExistence type="inferred from homology"/>
<dbReference type="Pfam" id="PF13359">
    <property type="entry name" value="DDE_Tnp_4"/>
    <property type="match status" value="1"/>
</dbReference>
<name>A0A6J0BX88_NEOLC</name>
<dbReference type="GeneID" id="107223616"/>
<evidence type="ECO:0000256" key="6">
    <source>
        <dbReference type="ARBA" id="ARBA00022801"/>
    </source>
</evidence>
<dbReference type="RefSeq" id="XP_015518837.2">
    <property type="nucleotide sequence ID" value="XM_015663351.2"/>
</dbReference>
<keyword evidence="6" id="KW-0378">Hydrolase</keyword>
<reference evidence="10" key="1">
    <citation type="submission" date="2025-08" db="UniProtKB">
        <authorList>
            <consortium name="RefSeq"/>
        </authorList>
    </citation>
    <scope>IDENTIFICATION</scope>
    <source>
        <tissue evidence="10">Thorax and Abdomen</tissue>
    </source>
</reference>
<sequence length="424" mass="49116">MDARVQQTIAAEIIRRRKAIIVSAVVTAFKRRHLLKQRKRKLWSREWLLRRDRGQNVLNMVFRELGPEDPASFTNYTRMMEDDWNELLTLLTPAIKKQDTVMRQAISPRDRLTVTLRYLATGNTFQNLSYSTRIAVNTISKVIDETLRAIVEVLDSKVWNLPSSPEEWQVIAHKFDTLWNFPHCIGALDGKHINFRPPRSDGSIYRNYKGKDSIVLLGLVDAEYRFLFVDVGRNGRMHDSAVLRESPLWTKINDGTLNLPAPCEIPGFCYKLPYVIVGDDAFALKPNLLKPYPDRNLTLDKRIFNYRLSRARRTVENAFGILANRWRVLLSTISLSVQKVERITYACVLLHNYLINKSNNDSSQWYVPHNYRISTRVDSNCNAVQLSEGQNASLYLRNNRSSNEALEIRDKFCEYFNTTGIVPF</sequence>
<dbReference type="PANTHER" id="PTHR22930:SF269">
    <property type="entry name" value="NUCLEASE HARBI1-LIKE PROTEIN"/>
    <property type="match status" value="1"/>
</dbReference>
<accession>A0A6J0BX88</accession>
<evidence type="ECO:0000256" key="5">
    <source>
        <dbReference type="ARBA" id="ARBA00022723"/>
    </source>
</evidence>
<evidence type="ECO:0000256" key="3">
    <source>
        <dbReference type="ARBA" id="ARBA00006958"/>
    </source>
</evidence>
<evidence type="ECO:0000256" key="1">
    <source>
        <dbReference type="ARBA" id="ARBA00001968"/>
    </source>
</evidence>
<comment type="similarity">
    <text evidence="3">Belongs to the HARBI1 family.</text>
</comment>
<dbReference type="PANTHER" id="PTHR22930">
    <property type="match status" value="1"/>
</dbReference>
<evidence type="ECO:0000256" key="7">
    <source>
        <dbReference type="ARBA" id="ARBA00023242"/>
    </source>
</evidence>
<comment type="subcellular location">
    <subcellularLocation>
        <location evidence="2">Nucleus</location>
    </subcellularLocation>
</comment>
<keyword evidence="5" id="KW-0479">Metal-binding</keyword>